<dbReference type="GO" id="GO:0043291">
    <property type="term" value="C:RAVE complex"/>
    <property type="evidence" value="ECO:0007669"/>
    <property type="project" value="TreeGrafter"/>
</dbReference>
<dbReference type="InterPro" id="IPR052208">
    <property type="entry name" value="DmX-like/RAVE_component"/>
</dbReference>
<dbReference type="GO" id="GO:0007035">
    <property type="term" value="P:vacuolar acidification"/>
    <property type="evidence" value="ECO:0007669"/>
    <property type="project" value="TreeGrafter"/>
</dbReference>
<evidence type="ECO:0000259" key="2">
    <source>
        <dbReference type="Pfam" id="PF12234"/>
    </source>
</evidence>
<dbReference type="Proteomes" id="UP000243579">
    <property type="component" value="Unassembled WGS sequence"/>
</dbReference>
<evidence type="ECO:0000313" key="3">
    <source>
        <dbReference type="EMBL" id="OQR81176.1"/>
    </source>
</evidence>
<evidence type="ECO:0000313" key="4">
    <source>
        <dbReference type="Proteomes" id="UP000243579"/>
    </source>
</evidence>
<feature type="region of interest" description="Disordered" evidence="1">
    <location>
        <begin position="638"/>
        <end position="670"/>
    </location>
</feature>
<proteinExistence type="predicted"/>
<dbReference type="STRING" id="1202772.A0A1V9Y649"/>
<dbReference type="Gene3D" id="2.60.40.150">
    <property type="entry name" value="C2 domain"/>
    <property type="match status" value="1"/>
</dbReference>
<dbReference type="InterPro" id="IPR001680">
    <property type="entry name" value="WD40_rpt"/>
</dbReference>
<dbReference type="Gene3D" id="2.130.10.10">
    <property type="entry name" value="YVTN repeat-like/Quinoprotein amine dehydrogenase"/>
    <property type="match status" value="1"/>
</dbReference>
<dbReference type="SUPFAM" id="SSF49562">
    <property type="entry name" value="C2 domain (Calcium/lipid-binding domain, CaLB)"/>
    <property type="match status" value="1"/>
</dbReference>
<organism evidence="3 4">
    <name type="scientific">Achlya hypogyna</name>
    <name type="common">Oomycete</name>
    <name type="synonym">Protoachlya hypogyna</name>
    <dbReference type="NCBI Taxonomy" id="1202772"/>
    <lineage>
        <taxon>Eukaryota</taxon>
        <taxon>Sar</taxon>
        <taxon>Stramenopiles</taxon>
        <taxon>Oomycota</taxon>
        <taxon>Saprolegniomycetes</taxon>
        <taxon>Saprolegniales</taxon>
        <taxon>Achlyaceae</taxon>
        <taxon>Achlya</taxon>
    </lineage>
</organism>
<gene>
    <name evidence="3" type="ORF">ACHHYP_16695</name>
</gene>
<dbReference type="PANTHER" id="PTHR13950">
    <property type="entry name" value="RABCONNECTIN-RELATED"/>
    <property type="match status" value="1"/>
</dbReference>
<dbReference type="Pfam" id="PF12234">
    <property type="entry name" value="Rav1p_C"/>
    <property type="match status" value="1"/>
</dbReference>
<dbReference type="SUPFAM" id="SSF50978">
    <property type="entry name" value="WD40 repeat-like"/>
    <property type="match status" value="1"/>
</dbReference>
<dbReference type="OrthoDB" id="342131at2759"/>
<dbReference type="InterPro" id="IPR035892">
    <property type="entry name" value="C2_domain_sf"/>
</dbReference>
<keyword evidence="4" id="KW-1185">Reference proteome</keyword>
<dbReference type="EMBL" id="JNBR01002830">
    <property type="protein sequence ID" value="OQR81176.1"/>
    <property type="molecule type" value="Genomic_DNA"/>
</dbReference>
<reference evidence="3 4" key="1">
    <citation type="journal article" date="2014" name="Genome Biol. Evol.">
        <title>The secreted proteins of Achlya hypogyna and Thraustotheca clavata identify the ancestral oomycete secretome and reveal gene acquisitions by horizontal gene transfer.</title>
        <authorList>
            <person name="Misner I."/>
            <person name="Blouin N."/>
            <person name="Leonard G."/>
            <person name="Richards T.A."/>
            <person name="Lane C.E."/>
        </authorList>
    </citation>
    <scope>NUCLEOTIDE SEQUENCE [LARGE SCALE GENOMIC DNA]</scope>
    <source>
        <strain evidence="3 4">ATCC 48635</strain>
    </source>
</reference>
<dbReference type="SMART" id="SM00320">
    <property type="entry name" value="WD40"/>
    <property type="match status" value="3"/>
</dbReference>
<feature type="compositionally biased region" description="Acidic residues" evidence="1">
    <location>
        <begin position="641"/>
        <end position="657"/>
    </location>
</feature>
<accession>A0A1V9Y649</accession>
<dbReference type="PANTHER" id="PTHR13950:SF9">
    <property type="entry name" value="RABCONNECTIN-3A"/>
    <property type="match status" value="1"/>
</dbReference>
<dbReference type="InterPro" id="IPR036322">
    <property type="entry name" value="WD40_repeat_dom_sf"/>
</dbReference>
<comment type="caution">
    <text evidence="3">The sequence shown here is derived from an EMBL/GenBank/DDBJ whole genome shotgun (WGS) entry which is preliminary data.</text>
</comment>
<dbReference type="InterPro" id="IPR022033">
    <property type="entry name" value="Rav1p_C"/>
</dbReference>
<evidence type="ECO:0000256" key="1">
    <source>
        <dbReference type="SAM" id="MobiDB-lite"/>
    </source>
</evidence>
<protein>
    <recommendedName>
        <fullName evidence="2">RAVE complex protein Rav1 C-terminal domain-containing protein</fullName>
    </recommendedName>
</protein>
<feature type="domain" description="RAVE complex protein Rav1 C-terminal" evidence="2">
    <location>
        <begin position="1275"/>
        <end position="1496"/>
    </location>
</feature>
<name>A0A1V9Y649_ACHHY</name>
<sequence length="2532" mass="281724">MTWSWVGLDGKNVAAVVSSTRIDLLDTQDFSLLGRIVPGPNTTNQPYHDTPILLTQWNARRASLVSLSSNVLMIHCPDPDARYAKHRVTYSHVWSMRFEPGEFTNLALSRCSYSMLLGGPRGISLWESPTGEAAVQYSCVWRHDTSCDQLAFSPSRCVFATAQTGASEVYVWRQRTHDDGTNVEKQVLGHDEGVVYISWKPATHNDATPSADDSNGQVASKWYHPERMLLTMTAEKTIRIWTETSAAGGMPLMQCVVFIQPQANLDIAMARWVLPRTRNISEELFQSSTSTENKKKREWLSVIDSGGVLHIWQLTGLDAKPRLKKTDFTFKVDGNEDDEQQSVIKQVQVIGYFSQTGAGDPSALSILLERKDHVLLSYRIDCSSLKYPVLKDKSWHRGHTKPILALATHPSLPLVATTSAHEIMVFWLSLSTFTNVSKLVPSCIMTCDETIASIAWIPTKHFDAVPLLLVTMASGLFQVYSTTGADQVKMLSSPKLADHANRLRLPSMHYPWTYYSHDSGESGFEYEVGLKPDPHFGLGLTFDTLGEKLVVTAFVHGDEDHNHRLPGQASGQIDMLDQCIAVNGRSVKGYSLAEFRNLVYDTIAATPGAPVVLRFRSSGGNFADVARRALELADAVPVVDADADEDDDEDDDDDTEDVSSAHEQPSQQGRRLLARVQSKTLLDIDSVGSVSLYGGWRVIGHEVTGAAYQHVTVAPVYSDAGAYTSDVVLVFAIESATQELHAWLGTYLASTQAAFFLHRLAFVSDVSRTMGHVTVLGTERDYRQRAFSSLGKAASGLTWNALLFVGDAAGAIQHWRCRVTQHTIDFSLIHACEPALPPPSRTGTVAPAAFSRRGMALAAPEAPVGVYHIEMDDPNRLAVLYADRPYDVYVWEGESGLGILRLEACISSQGWGPVTSFSWCSGHVEFHIDPLAVQYVGGLVIYTYDVQHQTWVPLSKPLVTGLTMFDCTRDASALILACGASDFARPAAAVLNDTPTIVGKWDEPGRLRKRDWVQYWNRASKPKHCPVWHPFVLLTTLCGLPARVGLVHTALADYHPAYDFHQAFAETVQLLKLLARVLEDDMSTDVSAQTGVLVFLQETPTTASLVGRYTNAKGVLASQRSNRAMDLFSRSPPTRVAPSLDTPDLTNRDVATLTTAIDAVRRRMTQKVQVRYEEQEHRNAYVLFESFETEHVLQFKAVLSFLQKMQHLSLNGYDVPAQRYVLGHVLSTCLQDVLHDADDLADVFAQPLVSVDDTGAAVAGGAPQTVEGFLHDVPSSSVMWALHSESQNVLIEQCLHPQALWDDLRPMWLGLWVRDPAKLREIVERMAKCTFMRTRDAMSVCLLYLALGKKSVLGALAKVSRLDSNKTLAEFLLHDFTEERWSSAAVRNAYSLLRKKQYDLAAAFFLLPQPPRLQEALRICLGRLNDPSLAMVIARLVEGARLSSTFEASDIYNVGPQTTEILRTSLVPMFRDQGNRWLESTALWWLGDFELAATVLSPSGQPVDVVDTAGVAAMLADGKVPAAQAPLVTVALRTKSSTDFFINLTSLALHYQYLYCEVKRPLVKFAYDAIAEAHPERKEEDILTTSTDVDHAYSFGAYVCKHVGLNDTALLQMLQARHLLNIHVKKNYMHIIDAQHQQQLLHLSSPRAEMDRRAPYLETRSATLFGSPRSANVTRRRSSFSLAQHLTLDTASDRTSLTEEDWQDLLHGASRAPAPTDEAPNPWPKHEIADIECRRWSSSAFVGKMIGMRVARELISHFRLSVKRHIHPASLRATIDHATYLNELCAPLCAQFRVDRQYILEATLGVLQPHAQMHMIECCFLLSELHRPAVMHEWVYFVSLNMLHSSASFTTCQITAEVFRDWEHLTIQLCYLQHLFEAGTLELPAPLLAVLGLAIRLGSLLLVWCTNQPQLLLDVTSQYEQTFDANLAVLQQVNMSAVTFLDRSGACNISNFGYSFLEQFAAVRRLYTTILVVQLIRTFFCNGKKVLQEAFFDDAPVGAPMYNALYAPKKLWKQWVDAPFTGLKRWYLAMEAHVLSEFHDVVKDHSCVCGLYGLDQLVRPATPPAPELPSLAGASDDVVMLYMNHPLTGVAMTLRRFRLEPRVYVPCFTLKDAFAWLAGRGLCATVEEAQALLGRWCVNHKLRWLVRRRSRLATPAPEVHTHAQHHTLSLNLPPPIVDKPSISPEAIPDEAFFFVNPWEVDAPANLARYMHGQEPGSPPKKPAAATRVDLGWDSFLPISDQICEEAAGLMFPDAAVQEVWKVVCGEGWFVTAVQHFDADGGYVKTSARWQETPPSRWLTDVFKQVQRNRLFRHLGLPHRLVAVLSVKLVAGTHLIPSDLLGYSADPYVFVQASCARPADARPTPNGWSINTYRSRHAVATLEPAWGTADDVFVFRFALPVHEAHAGDLPLASAALESLLQHAYSGPPTELFVSVYNKCKVRAHPFMGQAKARALYKMRLLDLAEDHPLDVWAPLEDVASGALRFQISVKYQLMSSTSYEEDFVQPRNLECDLCQGDVIIETSPSPAESRVDV</sequence>
<dbReference type="InterPro" id="IPR015943">
    <property type="entry name" value="WD40/YVTN_repeat-like_dom_sf"/>
</dbReference>
<dbReference type="CDD" id="cd00030">
    <property type="entry name" value="C2"/>
    <property type="match status" value="1"/>
</dbReference>